<dbReference type="eggNOG" id="COG1714">
    <property type="taxonomic scope" value="Bacteria"/>
</dbReference>
<reference evidence="10 11" key="2">
    <citation type="submission" date="2007-06" db="EMBL/GenBank/DDBJ databases">
        <title>Draft genome sequence of Pseudoflavonifractor capillosus ATCC 29799.</title>
        <authorList>
            <person name="Sudarsanam P."/>
            <person name="Ley R."/>
            <person name="Guruge J."/>
            <person name="Turnbaugh P.J."/>
            <person name="Mahowald M."/>
            <person name="Liep D."/>
            <person name="Gordon J."/>
        </authorList>
    </citation>
    <scope>NUCLEOTIDE SEQUENCE [LARGE SCALE GENOMIC DNA]</scope>
    <source>
        <strain evidence="10 11">ATCC 29799</strain>
    </source>
</reference>
<dbReference type="AlphaFoldDB" id="A6NQU2"/>
<organism evidence="10 11">
    <name type="scientific">Pseudoflavonifractor capillosus ATCC 29799</name>
    <dbReference type="NCBI Taxonomy" id="411467"/>
    <lineage>
        <taxon>Bacteria</taxon>
        <taxon>Bacillati</taxon>
        <taxon>Bacillota</taxon>
        <taxon>Clostridia</taxon>
        <taxon>Eubacteriales</taxon>
        <taxon>Oscillospiraceae</taxon>
        <taxon>Pseudoflavonifractor</taxon>
    </lineage>
</organism>
<reference evidence="10 11" key="1">
    <citation type="submission" date="2007-04" db="EMBL/GenBank/DDBJ databases">
        <authorList>
            <person name="Fulton L."/>
            <person name="Clifton S."/>
            <person name="Fulton B."/>
            <person name="Xu J."/>
            <person name="Minx P."/>
            <person name="Pepin K.H."/>
            <person name="Johnson M."/>
            <person name="Thiruvilangam P."/>
            <person name="Bhonagiri V."/>
            <person name="Nash W.E."/>
            <person name="Mardis E.R."/>
            <person name="Wilson R.K."/>
        </authorList>
    </citation>
    <scope>NUCLEOTIDE SEQUENCE [LARGE SCALE GENOMIC DNA]</scope>
    <source>
        <strain evidence="10 11">ATCC 29799</strain>
    </source>
</reference>
<evidence type="ECO:0000256" key="6">
    <source>
        <dbReference type="ARBA" id="ARBA00023136"/>
    </source>
</evidence>
<keyword evidence="11" id="KW-1185">Reference proteome</keyword>
<dbReference type="Gene3D" id="1.10.1660.10">
    <property type="match status" value="1"/>
</dbReference>
<evidence type="ECO:0000313" key="11">
    <source>
        <dbReference type="Proteomes" id="UP000003639"/>
    </source>
</evidence>
<dbReference type="SMART" id="SM00422">
    <property type="entry name" value="HTH_MERR"/>
    <property type="match status" value="1"/>
</dbReference>
<dbReference type="GO" id="GO:0003700">
    <property type="term" value="F:DNA-binding transcription factor activity"/>
    <property type="evidence" value="ECO:0007669"/>
    <property type="project" value="InterPro"/>
</dbReference>
<dbReference type="PANTHER" id="PTHR30204">
    <property type="entry name" value="REDOX-CYCLING DRUG-SENSING TRANSCRIPTIONAL ACTIVATOR SOXR"/>
    <property type="match status" value="1"/>
</dbReference>
<keyword evidence="5" id="KW-0238">DNA-binding</keyword>
<dbReference type="PROSITE" id="PS50937">
    <property type="entry name" value="HTH_MERR_2"/>
    <property type="match status" value="1"/>
</dbReference>
<evidence type="ECO:0000256" key="4">
    <source>
        <dbReference type="ARBA" id="ARBA00023015"/>
    </source>
</evidence>
<gene>
    <name evidence="10" type="ORF">BACCAP_00565</name>
</gene>
<evidence type="ECO:0000313" key="10">
    <source>
        <dbReference type="EMBL" id="EDN01438.1"/>
    </source>
</evidence>
<dbReference type="Pfam" id="PF13411">
    <property type="entry name" value="MerR_1"/>
    <property type="match status" value="1"/>
</dbReference>
<dbReference type="STRING" id="411467.BACCAP_00565"/>
<dbReference type="Proteomes" id="UP000003639">
    <property type="component" value="Unassembled WGS sequence"/>
</dbReference>
<dbReference type="RefSeq" id="WP_006571119.1">
    <property type="nucleotide sequence ID" value="NZ_AAXG02000005.1"/>
</dbReference>
<dbReference type="GO" id="GO:0003677">
    <property type="term" value="F:DNA binding"/>
    <property type="evidence" value="ECO:0007669"/>
    <property type="project" value="UniProtKB-KW"/>
</dbReference>
<comment type="caution">
    <text evidence="10">The sequence shown here is derived from an EMBL/GenBank/DDBJ whole genome shotgun (WGS) entry which is preliminary data.</text>
</comment>
<feature type="transmembrane region" description="Helical" evidence="8">
    <location>
        <begin position="282"/>
        <end position="304"/>
    </location>
</feature>
<dbReference type="InterPro" id="IPR047057">
    <property type="entry name" value="MerR_fam"/>
</dbReference>
<dbReference type="OrthoDB" id="9773308at2"/>
<dbReference type="InterPro" id="IPR009061">
    <property type="entry name" value="DNA-bd_dom_put_sf"/>
</dbReference>
<dbReference type="CDD" id="cd00592">
    <property type="entry name" value="HTH_MerR-like"/>
    <property type="match status" value="1"/>
</dbReference>
<protein>
    <submittedName>
        <fullName evidence="10">Transcriptional regulator, MerR family</fullName>
    </submittedName>
</protein>
<dbReference type="Pfam" id="PF06271">
    <property type="entry name" value="RDD"/>
    <property type="match status" value="1"/>
</dbReference>
<evidence type="ECO:0000256" key="1">
    <source>
        <dbReference type="ARBA" id="ARBA00004141"/>
    </source>
</evidence>
<dbReference type="InterPro" id="IPR000551">
    <property type="entry name" value="MerR-type_HTH_dom"/>
</dbReference>
<keyword evidence="2 8" id="KW-0812">Transmembrane</keyword>
<evidence type="ECO:0000256" key="7">
    <source>
        <dbReference type="ARBA" id="ARBA00023163"/>
    </source>
</evidence>
<dbReference type="GO" id="GO:0016020">
    <property type="term" value="C:membrane"/>
    <property type="evidence" value="ECO:0007669"/>
    <property type="project" value="UniProtKB-SubCell"/>
</dbReference>
<keyword evidence="7" id="KW-0804">Transcription</keyword>
<sequence length="475" mass="53373">MEMTIREAEQRTGLDRATIRFYEKERLISPKRLDNGYRDYGEEEITALLRIKLLRELGVSLEEIRALQQGEQVLTVTLGHRIAALEREMADAGTARETCQAIREEGVSYENLDPEKYLNRKEPPAPVFQDAPPPVHCPWRRLLARLFDLELYQLVWTALLSLGFHVNVAEQSAAVQWLNTGICLVLMIIVEPILLSLWGTTPGKAILGLRVEKTEGGRLTYGEGNARTMSMIWRGLGWNIPIYNIYRLIKCYNLYCRDKELPWDRDQDLVVEAKPKSGLRNAAFAGAAAAVLLLFGVAAFVGGFPPNRNGLTPAEFAENYNFLAKYYGDPAYILEEDGSWTELETRNGAYVLHLLGLEQQPLTWETDSAGNLTSVTACWTWDGEMYGQWPGLDMQLLTLAFAAGEGGWLDYWNELGLTDTVGNAEAFSSLSRTDRGIRLDWDTQLEGDVIVADYFVVGEEDAVCSGRITFTIRPA</sequence>
<evidence type="ECO:0000259" key="9">
    <source>
        <dbReference type="PROSITE" id="PS50937"/>
    </source>
</evidence>
<keyword evidence="3 8" id="KW-1133">Transmembrane helix</keyword>
<dbReference type="EMBL" id="AAXG02000005">
    <property type="protein sequence ID" value="EDN01438.1"/>
    <property type="molecule type" value="Genomic_DNA"/>
</dbReference>
<dbReference type="InterPro" id="IPR010432">
    <property type="entry name" value="RDD"/>
</dbReference>
<dbReference type="eggNOG" id="COG0789">
    <property type="taxonomic scope" value="Bacteria"/>
</dbReference>
<dbReference type="PANTHER" id="PTHR30204:SF94">
    <property type="entry name" value="HEAVY METAL-DEPENDENT TRANSCRIPTIONAL REGULATOR HI_0293-RELATED"/>
    <property type="match status" value="1"/>
</dbReference>
<keyword evidence="4" id="KW-0805">Transcription regulation</keyword>
<proteinExistence type="predicted"/>
<evidence type="ECO:0000256" key="5">
    <source>
        <dbReference type="ARBA" id="ARBA00023125"/>
    </source>
</evidence>
<accession>A6NQU2</accession>
<keyword evidence="6 8" id="KW-0472">Membrane</keyword>
<name>A6NQU2_9FIRM</name>
<evidence type="ECO:0000256" key="8">
    <source>
        <dbReference type="SAM" id="Phobius"/>
    </source>
</evidence>
<evidence type="ECO:0000256" key="3">
    <source>
        <dbReference type="ARBA" id="ARBA00022989"/>
    </source>
</evidence>
<feature type="domain" description="HTH merR-type" evidence="9">
    <location>
        <begin position="1"/>
        <end position="70"/>
    </location>
</feature>
<dbReference type="SUPFAM" id="SSF46955">
    <property type="entry name" value="Putative DNA-binding domain"/>
    <property type="match status" value="1"/>
</dbReference>
<evidence type="ECO:0000256" key="2">
    <source>
        <dbReference type="ARBA" id="ARBA00022692"/>
    </source>
</evidence>
<feature type="transmembrane region" description="Helical" evidence="8">
    <location>
        <begin position="174"/>
        <end position="198"/>
    </location>
</feature>
<comment type="subcellular location">
    <subcellularLocation>
        <location evidence="1">Membrane</location>
        <topology evidence="1">Multi-pass membrane protein</topology>
    </subcellularLocation>
</comment>